<evidence type="ECO:0000256" key="1">
    <source>
        <dbReference type="ARBA" id="ARBA00004167"/>
    </source>
</evidence>
<feature type="domain" description="Cadherin" evidence="12">
    <location>
        <begin position="613"/>
        <end position="715"/>
    </location>
</feature>
<evidence type="ECO:0000256" key="2">
    <source>
        <dbReference type="ARBA" id="ARBA00022692"/>
    </source>
</evidence>
<feature type="domain" description="Cadherin" evidence="12">
    <location>
        <begin position="399"/>
        <end position="503"/>
    </location>
</feature>
<dbReference type="SMART" id="SM00112">
    <property type="entry name" value="CA"/>
    <property type="match status" value="7"/>
</dbReference>
<feature type="domain" description="Cadherin" evidence="12">
    <location>
        <begin position="752"/>
        <end position="878"/>
    </location>
</feature>
<dbReference type="FunFam" id="2.60.40.60:FF:000020">
    <property type="entry name" value="Dachsous cadherin-related 1b"/>
    <property type="match status" value="1"/>
</dbReference>
<gene>
    <name evidence="13" type="ORF">TTAC_LOCUS7908</name>
</gene>
<evidence type="ECO:0000256" key="6">
    <source>
        <dbReference type="ARBA" id="ARBA00022989"/>
    </source>
</evidence>
<dbReference type="Gene3D" id="2.60.40.60">
    <property type="entry name" value="Cadherins"/>
    <property type="match status" value="7"/>
</dbReference>
<evidence type="ECO:0000256" key="10">
    <source>
        <dbReference type="SAM" id="Phobius"/>
    </source>
</evidence>
<feature type="transmembrane region" description="Helical" evidence="10">
    <location>
        <begin position="887"/>
        <end position="909"/>
    </location>
</feature>
<feature type="signal peptide" evidence="11">
    <location>
        <begin position="1"/>
        <end position="24"/>
    </location>
</feature>
<evidence type="ECO:0000256" key="11">
    <source>
        <dbReference type="SAM" id="SignalP"/>
    </source>
</evidence>
<dbReference type="GO" id="GO:0005886">
    <property type="term" value="C:plasma membrane"/>
    <property type="evidence" value="ECO:0007669"/>
    <property type="project" value="InterPro"/>
</dbReference>
<feature type="domain" description="Cadherin" evidence="12">
    <location>
        <begin position="22"/>
        <end position="146"/>
    </location>
</feature>
<dbReference type="PRINTS" id="PR00205">
    <property type="entry name" value="CADHERIN"/>
</dbReference>
<evidence type="ECO:0000313" key="14">
    <source>
        <dbReference type="Proteomes" id="UP000274429"/>
    </source>
</evidence>
<protein>
    <submittedName>
        <fullName evidence="15">Protocadherin-1</fullName>
    </submittedName>
</protein>
<dbReference type="Pfam" id="PF00028">
    <property type="entry name" value="Cadherin"/>
    <property type="match status" value="3"/>
</dbReference>
<keyword evidence="5" id="KW-0130">Cell adhesion</keyword>
<evidence type="ECO:0000256" key="9">
    <source>
        <dbReference type="PROSITE-ProRule" id="PRU00043"/>
    </source>
</evidence>
<keyword evidence="8" id="KW-0325">Glycoprotein</keyword>
<evidence type="ECO:0000256" key="5">
    <source>
        <dbReference type="ARBA" id="ARBA00022889"/>
    </source>
</evidence>
<dbReference type="STRING" id="6205.A0A0R3X3J4"/>
<organism evidence="15">
    <name type="scientific">Hydatigena taeniaeformis</name>
    <name type="common">Feline tapeworm</name>
    <name type="synonym">Taenia taeniaeformis</name>
    <dbReference type="NCBI Taxonomy" id="6205"/>
    <lineage>
        <taxon>Eukaryota</taxon>
        <taxon>Metazoa</taxon>
        <taxon>Spiralia</taxon>
        <taxon>Lophotrochozoa</taxon>
        <taxon>Platyhelminthes</taxon>
        <taxon>Cestoda</taxon>
        <taxon>Eucestoda</taxon>
        <taxon>Cyclophyllidea</taxon>
        <taxon>Taeniidae</taxon>
        <taxon>Hydatigera</taxon>
    </lineage>
</organism>
<dbReference type="PROSITE" id="PS00232">
    <property type="entry name" value="CADHERIN_1"/>
    <property type="match status" value="4"/>
</dbReference>
<feature type="domain" description="Cadherin" evidence="12">
    <location>
        <begin position="269"/>
        <end position="376"/>
    </location>
</feature>
<reference evidence="13 14" key="2">
    <citation type="submission" date="2018-11" db="EMBL/GenBank/DDBJ databases">
        <authorList>
            <consortium name="Pathogen Informatics"/>
        </authorList>
    </citation>
    <scope>NUCLEOTIDE SEQUENCE [LARGE SCALE GENOMIC DNA]</scope>
</reference>
<evidence type="ECO:0000313" key="13">
    <source>
        <dbReference type="EMBL" id="VDM32381.1"/>
    </source>
</evidence>
<dbReference type="PANTHER" id="PTHR24028:SF146">
    <property type="entry name" value="CADHERIN 96CB, ISOFORM D-RELATED"/>
    <property type="match status" value="1"/>
</dbReference>
<dbReference type="InterPro" id="IPR050174">
    <property type="entry name" value="Protocadherin/Cadherin-CA"/>
</dbReference>
<dbReference type="OrthoDB" id="6252479at2759"/>
<evidence type="ECO:0000313" key="15">
    <source>
        <dbReference type="WBParaSite" id="TTAC_0000792301-mRNA-1"/>
    </source>
</evidence>
<evidence type="ECO:0000256" key="8">
    <source>
        <dbReference type="ARBA" id="ARBA00023180"/>
    </source>
</evidence>
<dbReference type="PROSITE" id="PS50268">
    <property type="entry name" value="CADHERIN_2"/>
    <property type="match status" value="7"/>
</dbReference>
<feature type="domain" description="Cadherin" evidence="12">
    <location>
        <begin position="506"/>
        <end position="613"/>
    </location>
</feature>
<dbReference type="Proteomes" id="UP000274429">
    <property type="component" value="Unassembled WGS sequence"/>
</dbReference>
<dbReference type="CDD" id="cd11304">
    <property type="entry name" value="Cadherin_repeat"/>
    <property type="match status" value="7"/>
</dbReference>
<dbReference type="InterPro" id="IPR015919">
    <property type="entry name" value="Cadherin-like_sf"/>
</dbReference>
<dbReference type="SUPFAM" id="SSF49313">
    <property type="entry name" value="Cadherin-like"/>
    <property type="match status" value="7"/>
</dbReference>
<dbReference type="GO" id="GO:0007156">
    <property type="term" value="P:homophilic cell adhesion via plasma membrane adhesion molecules"/>
    <property type="evidence" value="ECO:0007669"/>
    <property type="project" value="InterPro"/>
</dbReference>
<keyword evidence="6 10" id="KW-1133">Transmembrane helix</keyword>
<dbReference type="Pfam" id="PF08266">
    <property type="entry name" value="Cadherin_2"/>
    <property type="match status" value="1"/>
</dbReference>
<keyword evidence="7 10" id="KW-0472">Membrane</keyword>
<evidence type="ECO:0000256" key="4">
    <source>
        <dbReference type="ARBA" id="ARBA00022837"/>
    </source>
</evidence>
<comment type="subcellular location">
    <subcellularLocation>
        <location evidence="1">Membrane</location>
        <topology evidence="1">Single-pass membrane protein</topology>
    </subcellularLocation>
</comment>
<sequence length="1124" mass="123973">MMSVWSSQSPFCLILIFFLASAKYEVTYVVKEEADNGTFIGNILVDSGLSDVISTGGDMGIQLYEDQVTGLFRTDGNSGRLVVSGRIDREMICPQRGTISASNLLLGGVDNTPSKCQVDFIAHIPPDHWINIAVIVEDINDHAPQFQHNDPNAFGGRTANPPYIVFISEGVSIGYEVPLTGATDEDADNNGIQSYTLCGTDIDNSTFDLKFALPGELNLVVKKKLDFEEKTSYKGQIKACDGGRPIPQCAYQNISIFITDSNDNKPHFDKEIYELRISEATPVMTVIAVVTAKDADSGDFGKLTYRFGQVYDHNAINFFGINENTGEVWVKRPLDAKIMSHLKIPVIAQDGGTIPKTGTAMLQIDIEDVNNHPPWIEVKPISPPAGMRKSTDGYVQLWVEENQPIGTQIGIILTGDQDIGPNGEVSCELKGNNSPFQLSYSSSGQERKMYGLQSTIRFDLEAMLPHAPIALQVECSDAGTPKIVSRQNIQVNIVDVNEFPAHFTKIQSNLVVHLPEDAPPGSLVVEIQATDRDATPKMKFELVESGSNLFRIDSSSGRIYTLGSFDREQTGKIDFAVRVVDMDVLGPRTPNSEYELANITVVLDDVNDNSPALESICTFKILENRPAYSDLIGQLRAFDPDLGENGTVRFMSSNELFDINPISGKIYAKAVLDREIVSQYQLEVEISDLGRPFSRKTLERISIIVEDVNDNEPVWKVPEKMHQEISITAVTKIIRSSTRYAGLDGVSCVALVNISHQAPTQLNIVKLMASDADTEPNANFSFSIVSGNYYSDTSFALNANYTLNLSAEPQYINANEHFHINQITWVVSVLNSELPSQDGSGLFELILRVSDNGNPPLHSDALMYIQHRKNNGFVAYLFGILHHSKHVILFVVACLMVCSVVLPVVICLIRNRRKSQECGGRGIVACVSGEGVGQNYPPNDRSAAGGWAKEQMLLAQPPFISSFDIAEEMSASLIRCSTDREAVNFSQMSNVQCQVCPSLAQLSGYSALTDLIAGETTTDQGALNSFGRKSVRTTTAYYLYVIVFYPTPNMVEPQVREENNCTHSATLLDGMETPSHQVLFPYSNFLNGSLVPKHPHFSHELHTRRTKTVDMYNQTLLFPNESRK</sequence>
<dbReference type="GO" id="GO:0005509">
    <property type="term" value="F:calcium ion binding"/>
    <property type="evidence" value="ECO:0007669"/>
    <property type="project" value="UniProtKB-UniRule"/>
</dbReference>
<dbReference type="InterPro" id="IPR020894">
    <property type="entry name" value="Cadherin_CS"/>
</dbReference>
<proteinExistence type="predicted"/>
<keyword evidence="14" id="KW-1185">Reference proteome</keyword>
<keyword evidence="11" id="KW-0732">Signal</keyword>
<dbReference type="PANTHER" id="PTHR24028">
    <property type="entry name" value="CADHERIN-87A"/>
    <property type="match status" value="1"/>
</dbReference>
<reference evidence="15" key="1">
    <citation type="submission" date="2017-02" db="UniProtKB">
        <authorList>
            <consortium name="WormBaseParasite"/>
        </authorList>
    </citation>
    <scope>IDENTIFICATION</scope>
</reference>
<dbReference type="EMBL" id="UYWX01020420">
    <property type="protein sequence ID" value="VDM32381.1"/>
    <property type="molecule type" value="Genomic_DNA"/>
</dbReference>
<dbReference type="InterPro" id="IPR002126">
    <property type="entry name" value="Cadherin-like_dom"/>
</dbReference>
<keyword evidence="3" id="KW-0677">Repeat</keyword>
<feature type="chain" id="PRO_5043133150" evidence="11">
    <location>
        <begin position="25"/>
        <end position="1124"/>
    </location>
</feature>
<evidence type="ECO:0000256" key="3">
    <source>
        <dbReference type="ARBA" id="ARBA00022737"/>
    </source>
</evidence>
<keyword evidence="4 9" id="KW-0106">Calcium</keyword>
<evidence type="ECO:0000259" key="12">
    <source>
        <dbReference type="PROSITE" id="PS50268"/>
    </source>
</evidence>
<accession>A0A0R3X3J4</accession>
<dbReference type="AlphaFoldDB" id="A0A0R3X3J4"/>
<dbReference type="InterPro" id="IPR013164">
    <property type="entry name" value="Cadherin_N"/>
</dbReference>
<dbReference type="WBParaSite" id="TTAC_0000792301-mRNA-1">
    <property type="protein sequence ID" value="TTAC_0000792301-mRNA-1"/>
    <property type="gene ID" value="TTAC_0000792301"/>
</dbReference>
<keyword evidence="2 10" id="KW-0812">Transmembrane</keyword>
<evidence type="ECO:0000256" key="7">
    <source>
        <dbReference type="ARBA" id="ARBA00023136"/>
    </source>
</evidence>
<feature type="domain" description="Cadherin" evidence="12">
    <location>
        <begin position="159"/>
        <end position="268"/>
    </location>
</feature>
<name>A0A0R3X3J4_HYDTA</name>